<feature type="repeat" description="PPR" evidence="2">
    <location>
        <begin position="210"/>
        <end position="244"/>
    </location>
</feature>
<dbReference type="Gene3D" id="1.25.40.10">
    <property type="entry name" value="Tetratricopeptide repeat domain"/>
    <property type="match status" value="3"/>
</dbReference>
<dbReference type="InterPro" id="IPR011990">
    <property type="entry name" value="TPR-like_helical_dom_sf"/>
</dbReference>
<dbReference type="NCBIfam" id="TIGR00756">
    <property type="entry name" value="PPR"/>
    <property type="match status" value="2"/>
</dbReference>
<dbReference type="InterPro" id="IPR046960">
    <property type="entry name" value="PPR_At4g14850-like_plant"/>
</dbReference>
<reference evidence="3 4" key="1">
    <citation type="journal article" date="2011" name="Science">
        <title>The Selaginella genome identifies genetic changes associated with the evolution of vascular plants.</title>
        <authorList>
            <person name="Banks J.A."/>
            <person name="Nishiyama T."/>
            <person name="Hasebe M."/>
            <person name="Bowman J.L."/>
            <person name="Gribskov M."/>
            <person name="dePamphilis C."/>
            <person name="Albert V.A."/>
            <person name="Aono N."/>
            <person name="Aoyama T."/>
            <person name="Ambrose B.A."/>
            <person name="Ashton N.W."/>
            <person name="Axtell M.J."/>
            <person name="Barker E."/>
            <person name="Barker M.S."/>
            <person name="Bennetzen J.L."/>
            <person name="Bonawitz N.D."/>
            <person name="Chapple C."/>
            <person name="Cheng C."/>
            <person name="Correa L.G."/>
            <person name="Dacre M."/>
            <person name="DeBarry J."/>
            <person name="Dreyer I."/>
            <person name="Elias M."/>
            <person name="Engstrom E.M."/>
            <person name="Estelle M."/>
            <person name="Feng L."/>
            <person name="Finet C."/>
            <person name="Floyd S.K."/>
            <person name="Frommer W.B."/>
            <person name="Fujita T."/>
            <person name="Gramzow L."/>
            <person name="Gutensohn M."/>
            <person name="Harholt J."/>
            <person name="Hattori M."/>
            <person name="Heyl A."/>
            <person name="Hirai T."/>
            <person name="Hiwatashi Y."/>
            <person name="Ishikawa M."/>
            <person name="Iwata M."/>
            <person name="Karol K.G."/>
            <person name="Koehler B."/>
            <person name="Kolukisaoglu U."/>
            <person name="Kubo M."/>
            <person name="Kurata T."/>
            <person name="Lalonde S."/>
            <person name="Li K."/>
            <person name="Li Y."/>
            <person name="Litt A."/>
            <person name="Lyons E."/>
            <person name="Manning G."/>
            <person name="Maruyama T."/>
            <person name="Michael T.P."/>
            <person name="Mikami K."/>
            <person name="Miyazaki S."/>
            <person name="Morinaga S."/>
            <person name="Murata T."/>
            <person name="Mueller-Roeber B."/>
            <person name="Nelson D.R."/>
            <person name="Obara M."/>
            <person name="Oguri Y."/>
            <person name="Olmstead R.G."/>
            <person name="Onodera N."/>
            <person name="Petersen B.L."/>
            <person name="Pils B."/>
            <person name="Prigge M."/>
            <person name="Rensing S.A."/>
            <person name="Riano-Pachon D.M."/>
            <person name="Roberts A.W."/>
            <person name="Sato Y."/>
            <person name="Scheller H.V."/>
            <person name="Schulz B."/>
            <person name="Schulz C."/>
            <person name="Shakirov E.V."/>
            <person name="Shibagaki N."/>
            <person name="Shinohara N."/>
            <person name="Shippen D.E."/>
            <person name="Soerensen I."/>
            <person name="Sotooka R."/>
            <person name="Sugimoto N."/>
            <person name="Sugita M."/>
            <person name="Sumikawa N."/>
            <person name="Tanurdzic M."/>
            <person name="Theissen G."/>
            <person name="Ulvskov P."/>
            <person name="Wakazuki S."/>
            <person name="Weng J.K."/>
            <person name="Willats W.W."/>
            <person name="Wipf D."/>
            <person name="Wolf P.G."/>
            <person name="Yang L."/>
            <person name="Zimmer A.D."/>
            <person name="Zhu Q."/>
            <person name="Mitros T."/>
            <person name="Hellsten U."/>
            <person name="Loque D."/>
            <person name="Otillar R."/>
            <person name="Salamov A."/>
            <person name="Schmutz J."/>
            <person name="Shapiro H."/>
            <person name="Lindquist E."/>
            <person name="Lucas S."/>
            <person name="Rokhsar D."/>
            <person name="Grigoriev I.V."/>
        </authorList>
    </citation>
    <scope>NUCLEOTIDE SEQUENCE [LARGE SCALE GENOMIC DNA]</scope>
</reference>
<organism evidence="4">
    <name type="scientific">Selaginella moellendorffii</name>
    <name type="common">Spikemoss</name>
    <dbReference type="NCBI Taxonomy" id="88036"/>
    <lineage>
        <taxon>Eukaryota</taxon>
        <taxon>Viridiplantae</taxon>
        <taxon>Streptophyta</taxon>
        <taxon>Embryophyta</taxon>
        <taxon>Tracheophyta</taxon>
        <taxon>Lycopodiopsida</taxon>
        <taxon>Selaginellales</taxon>
        <taxon>Selaginellaceae</taxon>
        <taxon>Selaginella</taxon>
    </lineage>
</organism>
<dbReference type="PANTHER" id="PTHR47926:SF533">
    <property type="entry name" value="DYW DOMAIN-CONTAINING PROTEIN"/>
    <property type="match status" value="1"/>
</dbReference>
<dbReference type="Proteomes" id="UP000001514">
    <property type="component" value="Unassembled WGS sequence"/>
</dbReference>
<dbReference type="Pfam" id="PF13041">
    <property type="entry name" value="PPR_2"/>
    <property type="match status" value="1"/>
</dbReference>
<dbReference type="PROSITE" id="PS51375">
    <property type="entry name" value="PPR"/>
    <property type="match status" value="2"/>
</dbReference>
<dbReference type="GO" id="GO:0048731">
    <property type="term" value="P:system development"/>
    <property type="evidence" value="ECO:0007669"/>
    <property type="project" value="UniProtKB-ARBA"/>
</dbReference>
<keyword evidence="4" id="KW-1185">Reference proteome</keyword>
<dbReference type="InterPro" id="IPR002885">
    <property type="entry name" value="PPR_rpt"/>
</dbReference>
<dbReference type="EMBL" id="GL377578">
    <property type="protein sequence ID" value="EFJ29257.1"/>
    <property type="molecule type" value="Genomic_DNA"/>
</dbReference>
<protein>
    <recommendedName>
        <fullName evidence="5">Pentacotripeptide-repeat region of PRORP domain-containing protein</fullName>
    </recommendedName>
</protein>
<evidence type="ECO:0000256" key="2">
    <source>
        <dbReference type="PROSITE-ProRule" id="PRU00708"/>
    </source>
</evidence>
<proteinExistence type="predicted"/>
<keyword evidence="1" id="KW-0677">Repeat</keyword>
<evidence type="ECO:0000256" key="1">
    <source>
        <dbReference type="ARBA" id="ARBA00022737"/>
    </source>
</evidence>
<dbReference type="PANTHER" id="PTHR47926">
    <property type="entry name" value="PENTATRICOPEPTIDE REPEAT-CONTAINING PROTEIN"/>
    <property type="match status" value="1"/>
</dbReference>
<dbReference type="InParanoid" id="D8RG95"/>
<dbReference type="eggNOG" id="KOG4197">
    <property type="taxonomic scope" value="Eukaryota"/>
</dbReference>
<dbReference type="AlphaFoldDB" id="D8RG95"/>
<evidence type="ECO:0000313" key="4">
    <source>
        <dbReference type="Proteomes" id="UP000001514"/>
    </source>
</evidence>
<sequence length="431" mass="48032">MAGTLQQDQCSIWGALAQQELDTRTSSSSGKERVSDVVDVLERWSADKQLDINSYGFLLRQAMSIQEGRRIVAHIVRRGLAKHTFLKNLVMDMFKRCGEPEEAVRVFLDQMERRNHFSWNIVMSAQLQLDHSGERAKRTFDRMPIGRDVVSWNAMLAALVSSEEMDLAVEAWHKMACHNLVSWNAVIAVCSRRGDLAAALSVFEWMPDRDLVSWNAILSACVQNGENEQALELWERMQQDAVKADKITLTTLLDACANLGLDALGASLLQCTIKWNSGEPDVVVANAVLNFHVRCGNVSDAKAVFETIKYRRDVVSWSSMVAAVHDDVAEALDLLRLMLLDGVAPNKITSLGVLSVCSHAGALDAGCSFFLSLEADYHTRLALEHYICMIDLVGRAGNFDGAQELMHSMPFEADNVAWRILMAAYLQYYSA</sequence>
<dbReference type="HOGENOM" id="CLU_002706_0_0_1"/>
<name>D8RG95_SELML</name>
<gene>
    <name evidence="3" type="ORF">SELMODRAFT_92328</name>
</gene>
<dbReference type="Gramene" id="EFJ29257">
    <property type="protein sequence ID" value="EFJ29257"/>
    <property type="gene ID" value="SELMODRAFT_92328"/>
</dbReference>
<dbReference type="FunFam" id="1.25.40.10:FF:000158">
    <property type="entry name" value="pentatricopeptide repeat-containing protein At2g33680"/>
    <property type="match status" value="1"/>
</dbReference>
<dbReference type="KEGG" id="smo:SELMODRAFT_92328"/>
<evidence type="ECO:0000313" key="3">
    <source>
        <dbReference type="EMBL" id="EFJ29257.1"/>
    </source>
</evidence>
<dbReference type="GO" id="GO:0003723">
    <property type="term" value="F:RNA binding"/>
    <property type="evidence" value="ECO:0007669"/>
    <property type="project" value="InterPro"/>
</dbReference>
<dbReference type="Pfam" id="PF01535">
    <property type="entry name" value="PPR"/>
    <property type="match status" value="4"/>
</dbReference>
<feature type="repeat" description="PPR" evidence="2">
    <location>
        <begin position="179"/>
        <end position="209"/>
    </location>
</feature>
<evidence type="ECO:0008006" key="5">
    <source>
        <dbReference type="Google" id="ProtNLM"/>
    </source>
</evidence>
<dbReference type="GO" id="GO:0009451">
    <property type="term" value="P:RNA modification"/>
    <property type="evidence" value="ECO:0007669"/>
    <property type="project" value="InterPro"/>
</dbReference>
<accession>D8RG95</accession>